<gene>
    <name evidence="1" type="ORF">M404DRAFT_133971</name>
</gene>
<evidence type="ECO:0000313" key="2">
    <source>
        <dbReference type="Proteomes" id="UP000054217"/>
    </source>
</evidence>
<dbReference type="EMBL" id="KN831957">
    <property type="protein sequence ID" value="KIO08648.1"/>
    <property type="molecule type" value="Genomic_DNA"/>
</dbReference>
<dbReference type="AlphaFoldDB" id="A0A0C3JHT5"/>
<dbReference type="OrthoDB" id="2690753at2759"/>
<accession>A0A0C3JHT5</accession>
<evidence type="ECO:0000313" key="1">
    <source>
        <dbReference type="EMBL" id="KIO08648.1"/>
    </source>
</evidence>
<dbReference type="InParanoid" id="A0A0C3JHT5"/>
<reference evidence="1 2" key="1">
    <citation type="submission" date="2014-04" db="EMBL/GenBank/DDBJ databases">
        <authorList>
            <consortium name="DOE Joint Genome Institute"/>
            <person name="Kuo A."/>
            <person name="Kohler A."/>
            <person name="Costa M.D."/>
            <person name="Nagy L.G."/>
            <person name="Floudas D."/>
            <person name="Copeland A."/>
            <person name="Barry K.W."/>
            <person name="Cichocki N."/>
            <person name="Veneault-Fourrey C."/>
            <person name="LaButti K."/>
            <person name="Lindquist E.A."/>
            <person name="Lipzen A."/>
            <person name="Lundell T."/>
            <person name="Morin E."/>
            <person name="Murat C."/>
            <person name="Sun H."/>
            <person name="Tunlid A."/>
            <person name="Henrissat B."/>
            <person name="Grigoriev I.V."/>
            <person name="Hibbett D.S."/>
            <person name="Martin F."/>
            <person name="Nordberg H.P."/>
            <person name="Cantor M.N."/>
            <person name="Hua S.X."/>
        </authorList>
    </citation>
    <scope>NUCLEOTIDE SEQUENCE [LARGE SCALE GENOMIC DNA]</scope>
    <source>
        <strain evidence="1 2">Marx 270</strain>
    </source>
</reference>
<dbReference type="Proteomes" id="UP000054217">
    <property type="component" value="Unassembled WGS sequence"/>
</dbReference>
<reference evidence="2" key="2">
    <citation type="submission" date="2015-01" db="EMBL/GenBank/DDBJ databases">
        <title>Evolutionary Origins and Diversification of the Mycorrhizal Mutualists.</title>
        <authorList>
            <consortium name="DOE Joint Genome Institute"/>
            <consortium name="Mycorrhizal Genomics Consortium"/>
            <person name="Kohler A."/>
            <person name="Kuo A."/>
            <person name="Nagy L.G."/>
            <person name="Floudas D."/>
            <person name="Copeland A."/>
            <person name="Barry K.W."/>
            <person name="Cichocki N."/>
            <person name="Veneault-Fourrey C."/>
            <person name="LaButti K."/>
            <person name="Lindquist E.A."/>
            <person name="Lipzen A."/>
            <person name="Lundell T."/>
            <person name="Morin E."/>
            <person name="Murat C."/>
            <person name="Riley R."/>
            <person name="Ohm R."/>
            <person name="Sun H."/>
            <person name="Tunlid A."/>
            <person name="Henrissat B."/>
            <person name="Grigoriev I.V."/>
            <person name="Hibbett D.S."/>
            <person name="Martin F."/>
        </authorList>
    </citation>
    <scope>NUCLEOTIDE SEQUENCE [LARGE SCALE GENOMIC DNA]</scope>
    <source>
        <strain evidence="2">Marx 270</strain>
    </source>
</reference>
<dbReference type="HOGENOM" id="CLU_046434_0_0_1"/>
<name>A0A0C3JHT5_PISTI</name>
<sequence length="268" mass="29659">MPNLVARAEFFFGGTSGDVAVLKGDTNDVTELVLSGIFEIDHQGFFMGPDGGYSPKNAFSRGFVETKLTCNLLSVQRDVVYGSTQHDFPLIISNIRALEKLVPLKKGESLLSLVRESQGMPCIRLSHALFIVGHLACPHLLQELHTHLHATEDATMAWPVQDELRDALSHAASTHYVSPLPVFDIDSMPIWAANYHRLLCGAIVQVQFALLHFFIKGDRKSIFTSSLREMCVLRAPACGPVNPFKRVRQGSQHSIESNKKSRLVSIPL</sequence>
<organism evidence="1 2">
    <name type="scientific">Pisolithus tinctorius Marx 270</name>
    <dbReference type="NCBI Taxonomy" id="870435"/>
    <lineage>
        <taxon>Eukaryota</taxon>
        <taxon>Fungi</taxon>
        <taxon>Dikarya</taxon>
        <taxon>Basidiomycota</taxon>
        <taxon>Agaricomycotina</taxon>
        <taxon>Agaricomycetes</taxon>
        <taxon>Agaricomycetidae</taxon>
        <taxon>Boletales</taxon>
        <taxon>Sclerodermatineae</taxon>
        <taxon>Pisolithaceae</taxon>
        <taxon>Pisolithus</taxon>
    </lineage>
</organism>
<keyword evidence="2" id="KW-1185">Reference proteome</keyword>
<proteinExistence type="predicted"/>
<protein>
    <submittedName>
        <fullName evidence="1">Uncharacterized protein</fullName>
    </submittedName>
</protein>